<evidence type="ECO:0000313" key="2">
    <source>
        <dbReference type="EMBL" id="MCS0609256.1"/>
    </source>
</evidence>
<reference evidence="2 3" key="1">
    <citation type="submission" date="2022-08" db="EMBL/GenBank/DDBJ databases">
        <title>Reclassification of Massilia species as members of the genera Telluria, Duganella, Pseudoduganella, Mokoshia gen. nov. and Zemynaea gen. nov. using orthogonal and non-orthogonal genome-based approaches.</title>
        <authorList>
            <person name="Bowman J.P."/>
        </authorList>
    </citation>
    <scope>NUCLEOTIDE SEQUENCE [LARGE SCALE GENOMIC DNA]</scope>
    <source>
        <strain evidence="2 3">JCM 31607</strain>
    </source>
</reference>
<keyword evidence="1" id="KW-0732">Signal</keyword>
<accession>A0ABT2BLH5</accession>
<gene>
    <name evidence="2" type="ORF">NX773_13875</name>
</gene>
<evidence type="ECO:0000313" key="3">
    <source>
        <dbReference type="Proteomes" id="UP001205861"/>
    </source>
</evidence>
<sequence length="162" mass="17541">MKTYDDNKISAFRPLRRWLLGATLAIAASAAYASLAGAAPGMHGHHGHGGQSSMQAHVDRMVEQLTTGASPDQKARVQAIANAAVADLGPLHEQFHQAHARAHELLTAPVVDRAALEQLRAEQVRLFDQISRRITAAAADAAEVLTPEQRARFAEHLRAHMH</sequence>
<feature type="chain" id="PRO_5046231779" evidence="1">
    <location>
        <begin position="34"/>
        <end position="162"/>
    </location>
</feature>
<dbReference type="Gene3D" id="1.20.120.1490">
    <property type="match status" value="1"/>
</dbReference>
<keyword evidence="3" id="KW-1185">Reference proteome</keyword>
<organism evidence="2 3">
    <name type="scientific">Massilia solisilvae</name>
    <dbReference type="NCBI Taxonomy" id="1811225"/>
    <lineage>
        <taxon>Bacteria</taxon>
        <taxon>Pseudomonadati</taxon>
        <taxon>Pseudomonadota</taxon>
        <taxon>Betaproteobacteria</taxon>
        <taxon>Burkholderiales</taxon>
        <taxon>Oxalobacteraceae</taxon>
        <taxon>Telluria group</taxon>
        <taxon>Massilia</taxon>
    </lineage>
</organism>
<protein>
    <submittedName>
        <fullName evidence="2">Spy/CpxP family protein refolding chaperone</fullName>
    </submittedName>
</protein>
<dbReference type="Proteomes" id="UP001205861">
    <property type="component" value="Unassembled WGS sequence"/>
</dbReference>
<dbReference type="RefSeq" id="WP_258856915.1">
    <property type="nucleotide sequence ID" value="NZ_JANUGV010000003.1"/>
</dbReference>
<feature type="signal peptide" evidence="1">
    <location>
        <begin position="1"/>
        <end position="33"/>
    </location>
</feature>
<dbReference type="CDD" id="cd09916">
    <property type="entry name" value="CpxP_like"/>
    <property type="match status" value="1"/>
</dbReference>
<evidence type="ECO:0000256" key="1">
    <source>
        <dbReference type="SAM" id="SignalP"/>
    </source>
</evidence>
<proteinExistence type="predicted"/>
<name>A0ABT2BLH5_9BURK</name>
<comment type="caution">
    <text evidence="2">The sequence shown here is derived from an EMBL/GenBank/DDBJ whole genome shotgun (WGS) entry which is preliminary data.</text>
</comment>
<dbReference type="Pfam" id="PF13801">
    <property type="entry name" value="Metal_resist"/>
    <property type="match status" value="1"/>
</dbReference>
<dbReference type="InterPro" id="IPR012899">
    <property type="entry name" value="LTXXQ"/>
</dbReference>
<dbReference type="InterPro" id="IPR025961">
    <property type="entry name" value="Metal_resist"/>
</dbReference>
<dbReference type="EMBL" id="JANUGV010000003">
    <property type="protein sequence ID" value="MCS0609256.1"/>
    <property type="molecule type" value="Genomic_DNA"/>
</dbReference>